<name>A0A369VEN7_9ACTN</name>
<comment type="caution">
    <text evidence="2">The sequence shown here is derived from an EMBL/GenBank/DDBJ whole genome shotgun (WGS) entry which is preliminary data.</text>
</comment>
<proteinExistence type="predicted"/>
<gene>
    <name evidence="2" type="ORF">DVZ84_03005</name>
</gene>
<evidence type="ECO:0000313" key="2">
    <source>
        <dbReference type="EMBL" id="RDD90635.1"/>
    </source>
</evidence>
<dbReference type="Proteomes" id="UP000253742">
    <property type="component" value="Unassembled WGS sequence"/>
</dbReference>
<evidence type="ECO:0000259" key="1">
    <source>
        <dbReference type="PROSITE" id="PS50801"/>
    </source>
</evidence>
<dbReference type="AlphaFoldDB" id="A0A369VEN7"/>
<dbReference type="PROSITE" id="PS50801">
    <property type="entry name" value="STAS"/>
    <property type="match status" value="1"/>
</dbReference>
<dbReference type="InterPro" id="IPR036513">
    <property type="entry name" value="STAS_dom_sf"/>
</dbReference>
<dbReference type="Pfam" id="PF13466">
    <property type="entry name" value="STAS_2"/>
    <property type="match status" value="1"/>
</dbReference>
<dbReference type="SUPFAM" id="SSF52091">
    <property type="entry name" value="SpoIIaa-like"/>
    <property type="match status" value="1"/>
</dbReference>
<protein>
    <submittedName>
        <fullName evidence="2">Anti-sigma factor antagonist</fullName>
    </submittedName>
</protein>
<dbReference type="InterPro" id="IPR058548">
    <property type="entry name" value="MlaB-like_STAS"/>
</dbReference>
<dbReference type="PANTHER" id="PTHR33495:SF2">
    <property type="entry name" value="ANTI-SIGMA FACTOR ANTAGONIST TM_1081-RELATED"/>
    <property type="match status" value="1"/>
</dbReference>
<dbReference type="OrthoDB" id="4262547at2"/>
<dbReference type="GO" id="GO:0043856">
    <property type="term" value="F:anti-sigma factor antagonist activity"/>
    <property type="evidence" value="ECO:0007669"/>
    <property type="project" value="TreeGrafter"/>
</dbReference>
<dbReference type="PANTHER" id="PTHR33495">
    <property type="entry name" value="ANTI-SIGMA FACTOR ANTAGONIST TM_1081-RELATED-RELATED"/>
    <property type="match status" value="1"/>
</dbReference>
<accession>A0A369VEN7</accession>
<sequence>MDTITPLAEALHTASKAYPKVVLDASGLTFADSTVLSLLIRTHQAADLRVAAPARQLRRLLELTGADAVLKVMSTVEEAATV</sequence>
<dbReference type="EMBL" id="QQBH01000002">
    <property type="protein sequence ID" value="RDD90635.1"/>
    <property type="molecule type" value="Genomic_DNA"/>
</dbReference>
<reference evidence="2 3" key="1">
    <citation type="submission" date="2018-07" db="EMBL/GenBank/DDBJ databases">
        <title>Genome guided investigation of antibiotics producing actinomycetales strain isolated from a Macau mangrove ecosystem.</title>
        <authorList>
            <person name="Hu D."/>
        </authorList>
    </citation>
    <scope>NUCLEOTIDE SEQUENCE [LARGE SCALE GENOMIC DNA]</scope>
    <source>
        <strain evidence="2 3">2297</strain>
    </source>
</reference>
<dbReference type="CDD" id="cd07043">
    <property type="entry name" value="STAS_anti-anti-sigma_factors"/>
    <property type="match status" value="1"/>
</dbReference>
<feature type="domain" description="STAS" evidence="1">
    <location>
        <begin position="1"/>
        <end position="82"/>
    </location>
</feature>
<dbReference type="InterPro" id="IPR002645">
    <property type="entry name" value="STAS_dom"/>
</dbReference>
<organism evidence="2 3">
    <name type="scientific">Streptomyces parvulus</name>
    <dbReference type="NCBI Taxonomy" id="146923"/>
    <lineage>
        <taxon>Bacteria</taxon>
        <taxon>Bacillati</taxon>
        <taxon>Actinomycetota</taxon>
        <taxon>Actinomycetes</taxon>
        <taxon>Kitasatosporales</taxon>
        <taxon>Streptomycetaceae</taxon>
        <taxon>Streptomyces</taxon>
    </lineage>
</organism>
<evidence type="ECO:0000313" key="3">
    <source>
        <dbReference type="Proteomes" id="UP000253742"/>
    </source>
</evidence>
<dbReference type="Gene3D" id="3.30.750.24">
    <property type="entry name" value="STAS domain"/>
    <property type="match status" value="1"/>
</dbReference>